<dbReference type="InterPro" id="IPR011856">
    <property type="entry name" value="tRNA_endonuc-like_dom_sf"/>
</dbReference>
<evidence type="ECO:0000313" key="3">
    <source>
        <dbReference type="Proteomes" id="UP000194664"/>
    </source>
</evidence>
<keyword evidence="3" id="KW-1185">Reference proteome</keyword>
<reference evidence="2 3" key="1">
    <citation type="submission" date="2016-12" db="EMBL/GenBank/DDBJ databases">
        <title>The draft genome sequence of HSLHS2.</title>
        <authorList>
            <person name="Hu D."/>
            <person name="Wang L."/>
            <person name="Shao Z."/>
        </authorList>
    </citation>
    <scope>NUCLEOTIDE SEQUENCE [LARGE SCALE GENOMIC DNA]</scope>
    <source>
        <strain evidence="2">MCCC 1A06712</strain>
    </source>
</reference>
<organism evidence="2 3">
    <name type="scientific">Marivivens niveibacter</name>
    <dbReference type="NCBI Taxonomy" id="1930667"/>
    <lineage>
        <taxon>Bacteria</taxon>
        <taxon>Pseudomonadati</taxon>
        <taxon>Pseudomonadota</taxon>
        <taxon>Alphaproteobacteria</taxon>
        <taxon>Rhodobacterales</taxon>
        <taxon>Paracoccaceae</taxon>
        <taxon>Marivivens group</taxon>
        <taxon>Marivivens</taxon>
    </lineage>
</organism>
<dbReference type="Gene3D" id="3.40.1350.10">
    <property type="match status" value="1"/>
</dbReference>
<dbReference type="InterPro" id="IPR003509">
    <property type="entry name" value="UPF0102_YraN-like"/>
</dbReference>
<dbReference type="InterPro" id="IPR011335">
    <property type="entry name" value="Restrct_endonuc-II-like"/>
</dbReference>
<dbReference type="AlphaFoldDB" id="A0A251WY73"/>
<comment type="caution">
    <text evidence="2">The sequence shown here is derived from an EMBL/GenBank/DDBJ whole genome shotgun (WGS) entry which is preliminary data.</text>
</comment>
<proteinExistence type="inferred from homology"/>
<dbReference type="OrthoDB" id="9812968at2"/>
<comment type="similarity">
    <text evidence="1">Belongs to the UPF0102 family.</text>
</comment>
<accession>A0A251WY73</accession>
<name>A0A251WY73_9RHOB</name>
<dbReference type="PANTHER" id="PTHR34039:SF1">
    <property type="entry name" value="UPF0102 PROTEIN YRAN"/>
    <property type="match status" value="1"/>
</dbReference>
<dbReference type="Proteomes" id="UP000194664">
    <property type="component" value="Unassembled WGS sequence"/>
</dbReference>
<protein>
    <submittedName>
        <fullName evidence="2">Uncharacterized protein</fullName>
    </submittedName>
</protein>
<dbReference type="EMBL" id="MSPP01000003">
    <property type="protein sequence ID" value="OUD09004.1"/>
    <property type="molecule type" value="Genomic_DNA"/>
</dbReference>
<dbReference type="PANTHER" id="PTHR34039">
    <property type="entry name" value="UPF0102 PROTEIN YRAN"/>
    <property type="match status" value="1"/>
</dbReference>
<evidence type="ECO:0000256" key="1">
    <source>
        <dbReference type="ARBA" id="ARBA00006738"/>
    </source>
</evidence>
<dbReference type="SUPFAM" id="SSF52980">
    <property type="entry name" value="Restriction endonuclease-like"/>
    <property type="match status" value="1"/>
</dbReference>
<dbReference type="GO" id="GO:0003676">
    <property type="term" value="F:nucleic acid binding"/>
    <property type="evidence" value="ECO:0007669"/>
    <property type="project" value="InterPro"/>
</dbReference>
<gene>
    <name evidence="2" type="ORF">BVC71_09830</name>
</gene>
<sequence length="123" mass="13564">MTASALHHRGHRNYQAGLAAEGIVERHYVSLGATLIAQRWRGKHGGEIDLIFRHGDRTVFVEVKKSKSHASAATRIARSQMARIMTSATEFMDGKRVPMRIDVALVDGIGAVKVIENAPMGMW</sequence>
<dbReference type="Pfam" id="PF02021">
    <property type="entry name" value="UPF0102"/>
    <property type="match status" value="1"/>
</dbReference>
<evidence type="ECO:0000313" key="2">
    <source>
        <dbReference type="EMBL" id="OUD09004.1"/>
    </source>
</evidence>
<dbReference type="RefSeq" id="WP_086451485.1">
    <property type="nucleotide sequence ID" value="NZ_MSPP01000003.1"/>
</dbReference>